<accession>A0AAP0PSM3</accession>
<reference evidence="2 3" key="1">
    <citation type="submission" date="2024-01" db="EMBL/GenBank/DDBJ databases">
        <title>Genome assemblies of Stephania.</title>
        <authorList>
            <person name="Yang L."/>
        </authorList>
    </citation>
    <scope>NUCLEOTIDE SEQUENCE [LARGE SCALE GENOMIC DNA]</scope>
    <source>
        <strain evidence="2">QJT</strain>
        <tissue evidence="2">Leaf</tissue>
    </source>
</reference>
<gene>
    <name evidence="2" type="ORF">Sjap_002422</name>
</gene>
<protein>
    <recommendedName>
        <fullName evidence="1">Methyltransferase type 11 domain-containing protein</fullName>
    </recommendedName>
</protein>
<evidence type="ECO:0000259" key="1">
    <source>
        <dbReference type="Pfam" id="PF08241"/>
    </source>
</evidence>
<organism evidence="2 3">
    <name type="scientific">Stephania japonica</name>
    <dbReference type="NCBI Taxonomy" id="461633"/>
    <lineage>
        <taxon>Eukaryota</taxon>
        <taxon>Viridiplantae</taxon>
        <taxon>Streptophyta</taxon>
        <taxon>Embryophyta</taxon>
        <taxon>Tracheophyta</taxon>
        <taxon>Spermatophyta</taxon>
        <taxon>Magnoliopsida</taxon>
        <taxon>Ranunculales</taxon>
        <taxon>Menispermaceae</taxon>
        <taxon>Menispermoideae</taxon>
        <taxon>Cissampelideae</taxon>
        <taxon>Stephania</taxon>
    </lineage>
</organism>
<dbReference type="InterPro" id="IPR013216">
    <property type="entry name" value="Methyltransf_11"/>
</dbReference>
<feature type="domain" description="Methyltransferase type 11" evidence="1">
    <location>
        <begin position="298"/>
        <end position="337"/>
    </location>
</feature>
<dbReference type="PANTHER" id="PTHR33499">
    <property type="entry name" value="OS12G0282400 PROTEIN-RELATED"/>
    <property type="match status" value="1"/>
</dbReference>
<dbReference type="InterPro" id="IPR029063">
    <property type="entry name" value="SAM-dependent_MTases_sf"/>
</dbReference>
<dbReference type="GO" id="GO:0008757">
    <property type="term" value="F:S-adenosylmethionine-dependent methyltransferase activity"/>
    <property type="evidence" value="ECO:0007669"/>
    <property type="project" value="InterPro"/>
</dbReference>
<sequence length="401" mass="45565">MAMAGVEELNRGVAGFYHESLRVWEDVWGDHIHHGFYDPHVAVPLSIDGHRSALVRMIEEALAFAAIEGWEGHPPLVPEHGLVDAVDTRNYVENMTIPRISSSTTKLFVDYRSTDDGVNRKNAVGEYSDKFNNLCGSIVCQFVPLKVEKGWSAIEPHLKKPLDEKVLDYFQLDLEDEYVVAVIDSQMAKSYRTYRGKIHKHFKNVGGVANIETTKEKKPEYNDMVEMKYENQQSENQITDLQIMEKVLGPRSTYIRDWAKKAKKSYGESSQSNLSKAPVQEGIVVELQAQIFTMTEVLTQVSFQVGDALQQPYPDEQFDLVWSMESGEHMPDKMNLVCRLVGLWSSVLAGSDPLCFNWERSLFAVAKWWKTIKEALVMPLIIKGYKSNLIKSAIITCKKPK</sequence>
<dbReference type="PANTHER" id="PTHR33499:SF11">
    <property type="entry name" value="NO APICAL MERISTEM-ASSOCIATED C-TERMINAL DOMAIN-CONTAINING PROTEIN"/>
    <property type="match status" value="1"/>
</dbReference>
<evidence type="ECO:0000313" key="3">
    <source>
        <dbReference type="Proteomes" id="UP001417504"/>
    </source>
</evidence>
<dbReference type="EMBL" id="JBBNAE010000001">
    <property type="protein sequence ID" value="KAK9154942.1"/>
    <property type="molecule type" value="Genomic_DNA"/>
</dbReference>
<dbReference type="Gene3D" id="3.40.50.150">
    <property type="entry name" value="Vaccinia Virus protein VP39"/>
    <property type="match status" value="1"/>
</dbReference>
<dbReference type="Proteomes" id="UP001417504">
    <property type="component" value="Unassembled WGS sequence"/>
</dbReference>
<proteinExistence type="predicted"/>
<dbReference type="SUPFAM" id="SSF53335">
    <property type="entry name" value="S-adenosyl-L-methionine-dependent methyltransferases"/>
    <property type="match status" value="1"/>
</dbReference>
<name>A0AAP0PSM3_9MAGN</name>
<comment type="caution">
    <text evidence="2">The sequence shown here is derived from an EMBL/GenBank/DDBJ whole genome shotgun (WGS) entry which is preliminary data.</text>
</comment>
<dbReference type="AlphaFoldDB" id="A0AAP0PSM3"/>
<evidence type="ECO:0000313" key="2">
    <source>
        <dbReference type="EMBL" id="KAK9154942.1"/>
    </source>
</evidence>
<dbReference type="Pfam" id="PF08241">
    <property type="entry name" value="Methyltransf_11"/>
    <property type="match status" value="1"/>
</dbReference>
<keyword evidence="3" id="KW-1185">Reference proteome</keyword>